<protein>
    <submittedName>
        <fullName evidence="4">Synaptotagmin-13</fullName>
    </submittedName>
</protein>
<dbReference type="Proteomes" id="UP000289886">
    <property type="component" value="Unassembled WGS sequence"/>
</dbReference>
<evidence type="ECO:0000256" key="1">
    <source>
        <dbReference type="ARBA" id="ARBA00006996"/>
    </source>
</evidence>
<evidence type="ECO:0000313" key="4">
    <source>
        <dbReference type="EMBL" id="RXM33290.1"/>
    </source>
</evidence>
<dbReference type="GO" id="GO:0005509">
    <property type="term" value="F:calcium ion binding"/>
    <property type="evidence" value="ECO:0007669"/>
    <property type="project" value="TreeGrafter"/>
</dbReference>
<dbReference type="GO" id="GO:0030672">
    <property type="term" value="C:synaptic vesicle membrane"/>
    <property type="evidence" value="ECO:0007669"/>
    <property type="project" value="TreeGrafter"/>
</dbReference>
<name>A0A444UDN7_ACIRT</name>
<dbReference type="GO" id="GO:0001786">
    <property type="term" value="F:phosphatidylserine binding"/>
    <property type="evidence" value="ECO:0007669"/>
    <property type="project" value="TreeGrafter"/>
</dbReference>
<dbReference type="SUPFAM" id="SSF49562">
    <property type="entry name" value="C2 domain (Calcium/lipid-binding domain, CaLB)"/>
    <property type="match status" value="2"/>
</dbReference>
<organism evidence="4 5">
    <name type="scientific">Acipenser ruthenus</name>
    <name type="common">Sterlet sturgeon</name>
    <dbReference type="NCBI Taxonomy" id="7906"/>
    <lineage>
        <taxon>Eukaryota</taxon>
        <taxon>Metazoa</taxon>
        <taxon>Chordata</taxon>
        <taxon>Craniata</taxon>
        <taxon>Vertebrata</taxon>
        <taxon>Euteleostomi</taxon>
        <taxon>Actinopterygii</taxon>
        <taxon>Chondrostei</taxon>
        <taxon>Acipenseriformes</taxon>
        <taxon>Acipenseridae</taxon>
        <taxon>Acipenser</taxon>
    </lineage>
</organism>
<dbReference type="PANTHER" id="PTHR10024">
    <property type="entry name" value="SYNAPTOTAGMIN"/>
    <property type="match status" value="1"/>
</dbReference>
<reference evidence="4 5" key="1">
    <citation type="submission" date="2019-01" db="EMBL/GenBank/DDBJ databases">
        <title>Draft Genome and Complete Hox-Cluster Characterization of the Sterlet Sturgeon (Acipenser ruthenus).</title>
        <authorList>
            <person name="Wei Q."/>
        </authorList>
    </citation>
    <scope>NUCLEOTIDE SEQUENCE [LARGE SCALE GENOMIC DNA]</scope>
    <source>
        <strain evidence="4">WHYD16114868_AA</strain>
        <tissue evidence="4">Blood</tissue>
    </source>
</reference>
<accession>A0A444UDN7</accession>
<evidence type="ECO:0000256" key="2">
    <source>
        <dbReference type="SAM" id="MobiDB-lite"/>
    </source>
</evidence>
<dbReference type="GO" id="GO:0030276">
    <property type="term" value="F:clathrin binding"/>
    <property type="evidence" value="ECO:0007669"/>
    <property type="project" value="TreeGrafter"/>
</dbReference>
<keyword evidence="5" id="KW-1185">Reference proteome</keyword>
<dbReference type="GO" id="GO:0048791">
    <property type="term" value="P:calcium ion-regulated exocytosis of neurotransmitter"/>
    <property type="evidence" value="ECO:0007669"/>
    <property type="project" value="TreeGrafter"/>
</dbReference>
<comment type="caution">
    <text evidence="4">The sequence shown here is derived from an EMBL/GenBank/DDBJ whole genome shotgun (WGS) entry which is preliminary data.</text>
</comment>
<dbReference type="Pfam" id="PF00168">
    <property type="entry name" value="C2"/>
    <property type="match status" value="2"/>
</dbReference>
<dbReference type="PANTHER" id="PTHR10024:SF250">
    <property type="entry name" value="SYNAPTOTAGMIN-13"/>
    <property type="match status" value="1"/>
</dbReference>
<evidence type="ECO:0000259" key="3">
    <source>
        <dbReference type="PROSITE" id="PS50004"/>
    </source>
</evidence>
<feature type="domain" description="C2" evidence="3">
    <location>
        <begin position="285"/>
        <end position="418"/>
    </location>
</feature>
<dbReference type="GO" id="GO:0030424">
    <property type="term" value="C:axon"/>
    <property type="evidence" value="ECO:0007669"/>
    <property type="project" value="TreeGrafter"/>
</dbReference>
<evidence type="ECO:0000313" key="5">
    <source>
        <dbReference type="Proteomes" id="UP000289886"/>
    </source>
</evidence>
<dbReference type="GO" id="GO:0048488">
    <property type="term" value="P:synaptic vesicle endocytosis"/>
    <property type="evidence" value="ECO:0007669"/>
    <property type="project" value="TreeGrafter"/>
</dbReference>
<dbReference type="AlphaFoldDB" id="A0A444UDN7"/>
<gene>
    <name evidence="4" type="ORF">EOD39_5559</name>
</gene>
<proteinExistence type="inferred from homology"/>
<feature type="compositionally biased region" description="Polar residues" evidence="2">
    <location>
        <begin position="49"/>
        <end position="63"/>
    </location>
</feature>
<feature type="region of interest" description="Disordered" evidence="2">
    <location>
        <begin position="41"/>
        <end position="65"/>
    </location>
</feature>
<dbReference type="GO" id="GO:0005886">
    <property type="term" value="C:plasma membrane"/>
    <property type="evidence" value="ECO:0007669"/>
    <property type="project" value="TreeGrafter"/>
</dbReference>
<sequence length="422" mass="46849">MIFSAPVIALGATLGTASGILAICGLSLLCKSCKKGISEKDQESDSEKTQPSVFHSAQQFSVKKSTEPIQPRTLLKFPRIYTPKPLVTSPELINSTGYTLETTDEPSVEITAVPDDSCLATDDSDEVFIFPRQGSKEAFSISEELKRKTAASNTAPNPKLHFSLRYNTQTLELHVTVIEAENVSARQGHDCYITGHLTTKSGRSEALTSIRRVTPHLLWEETLVFPLPEGYGIEGEIALSLFNCDKFSRHTNTGVMRFKLADVSMLSDADCWVDLQPPKQDPAISVGEILLSISYLPAANRLGVVVMKVRSLQSDKLKDVIDLSVKLALKHQSTKLKKKQTRRVKHKMNPVWNEMMMFEVPHELLSQSSLDLEVLNQACVGDVQSLGRCAIGMQSTGTGLQHWQQMLNNPRKQLAMWHPLYE</sequence>
<dbReference type="FunFam" id="2.60.40.150:FF:000101">
    <property type="entry name" value="Synaptotagmin 13"/>
    <property type="match status" value="1"/>
</dbReference>
<dbReference type="Gene3D" id="2.60.40.150">
    <property type="entry name" value="C2 domain"/>
    <property type="match status" value="2"/>
</dbReference>
<dbReference type="EMBL" id="SCEB01214770">
    <property type="protein sequence ID" value="RXM33290.1"/>
    <property type="molecule type" value="Genomic_DNA"/>
</dbReference>
<dbReference type="PROSITE" id="PS50004">
    <property type="entry name" value="C2"/>
    <property type="match status" value="2"/>
</dbReference>
<comment type="similarity">
    <text evidence="1">Belongs to the synaptotagmin family.</text>
</comment>
<dbReference type="InterPro" id="IPR035892">
    <property type="entry name" value="C2_domain_sf"/>
</dbReference>
<dbReference type="InterPro" id="IPR000008">
    <property type="entry name" value="C2_dom"/>
</dbReference>
<dbReference type="GO" id="GO:0000149">
    <property type="term" value="F:SNARE binding"/>
    <property type="evidence" value="ECO:0007669"/>
    <property type="project" value="TreeGrafter"/>
</dbReference>
<dbReference type="GO" id="GO:0031045">
    <property type="term" value="C:dense core granule"/>
    <property type="evidence" value="ECO:0007669"/>
    <property type="project" value="TreeGrafter"/>
</dbReference>
<dbReference type="GO" id="GO:0005544">
    <property type="term" value="F:calcium-dependent phospholipid binding"/>
    <property type="evidence" value="ECO:0007669"/>
    <property type="project" value="TreeGrafter"/>
</dbReference>
<dbReference type="SMART" id="SM00239">
    <property type="entry name" value="C2"/>
    <property type="match status" value="2"/>
</dbReference>
<feature type="domain" description="C2" evidence="3">
    <location>
        <begin position="156"/>
        <end position="273"/>
    </location>
</feature>